<organism evidence="5 6">
    <name type="scientific">Saccoglossus kowalevskii</name>
    <name type="common">Acorn worm</name>
    <dbReference type="NCBI Taxonomy" id="10224"/>
    <lineage>
        <taxon>Eukaryota</taxon>
        <taxon>Metazoa</taxon>
        <taxon>Hemichordata</taxon>
        <taxon>Enteropneusta</taxon>
        <taxon>Harrimaniidae</taxon>
        <taxon>Saccoglossus</taxon>
    </lineage>
</organism>
<dbReference type="SMART" id="SM00192">
    <property type="entry name" value="LDLa"/>
    <property type="match status" value="1"/>
</dbReference>
<dbReference type="InterPro" id="IPR023415">
    <property type="entry name" value="LDLR_class-A_CS"/>
</dbReference>
<dbReference type="PROSITE" id="PS01209">
    <property type="entry name" value="LDLRA_1"/>
    <property type="match status" value="1"/>
</dbReference>
<dbReference type="Gene3D" id="4.10.400.10">
    <property type="entry name" value="Low-density Lipoprotein Receptor"/>
    <property type="match status" value="1"/>
</dbReference>
<protein>
    <submittedName>
        <fullName evidence="6">Leucine-rich repeat extensin-like protein 5-like</fullName>
    </submittedName>
</protein>
<evidence type="ECO:0000313" key="6">
    <source>
        <dbReference type="RefSeq" id="XP_006822510.1"/>
    </source>
</evidence>
<dbReference type="InterPro" id="IPR002172">
    <property type="entry name" value="LDrepeatLR_classA_rpt"/>
</dbReference>
<feature type="disulfide bond" evidence="2">
    <location>
        <begin position="52"/>
        <end position="67"/>
    </location>
</feature>
<evidence type="ECO:0000313" key="5">
    <source>
        <dbReference type="Proteomes" id="UP000694865"/>
    </source>
</evidence>
<keyword evidence="4" id="KW-1133">Transmembrane helix</keyword>
<evidence type="ECO:0000256" key="2">
    <source>
        <dbReference type="PROSITE-ProRule" id="PRU00124"/>
    </source>
</evidence>
<dbReference type="CDD" id="cd00112">
    <property type="entry name" value="LDLa"/>
    <property type="match status" value="1"/>
</dbReference>
<dbReference type="Proteomes" id="UP000694865">
    <property type="component" value="Unplaced"/>
</dbReference>
<comment type="caution">
    <text evidence="2">Lacks conserved residue(s) required for the propagation of feature annotation.</text>
</comment>
<feature type="transmembrane region" description="Helical" evidence="4">
    <location>
        <begin position="78"/>
        <end position="100"/>
    </location>
</feature>
<dbReference type="PROSITE" id="PS50068">
    <property type="entry name" value="LDLRA_2"/>
    <property type="match status" value="1"/>
</dbReference>
<reference evidence="6" key="1">
    <citation type="submission" date="2025-08" db="UniProtKB">
        <authorList>
            <consortium name="RefSeq"/>
        </authorList>
    </citation>
    <scope>IDENTIFICATION</scope>
    <source>
        <tissue evidence="6">Testes</tissue>
    </source>
</reference>
<evidence type="ECO:0000256" key="1">
    <source>
        <dbReference type="ARBA" id="ARBA00023157"/>
    </source>
</evidence>
<name>A0ABM0MR69_SACKO</name>
<evidence type="ECO:0000256" key="4">
    <source>
        <dbReference type="SAM" id="Phobius"/>
    </source>
</evidence>
<dbReference type="SUPFAM" id="SSF57424">
    <property type="entry name" value="LDL receptor-like module"/>
    <property type="match status" value="1"/>
</dbReference>
<dbReference type="RefSeq" id="XP_006822510.1">
    <property type="nucleotide sequence ID" value="XM_006822447.1"/>
</dbReference>
<gene>
    <name evidence="6" type="primary">LOC102808582</name>
</gene>
<feature type="region of interest" description="Disordered" evidence="3">
    <location>
        <begin position="112"/>
        <end position="132"/>
    </location>
</feature>
<proteinExistence type="predicted"/>
<keyword evidence="1 2" id="KW-1015">Disulfide bond</keyword>
<keyword evidence="4" id="KW-0472">Membrane</keyword>
<keyword evidence="4" id="KW-0812">Transmembrane</keyword>
<accession>A0ABM0MR69</accession>
<dbReference type="InterPro" id="IPR042333">
    <property type="entry name" value="LRAD2/Mig-13-like"/>
</dbReference>
<evidence type="ECO:0000256" key="3">
    <source>
        <dbReference type="SAM" id="MobiDB-lite"/>
    </source>
</evidence>
<dbReference type="GeneID" id="102808582"/>
<sequence>MATIKDSELCIHYIMRHITETYYRDILQRHITETYQDFHCDNHRCIHGSLSCDELNNCGDYSDEHGCNLLDIIPLEVFLGGAFVVLVFIIIIIIVCYCCCKKKRPVAPSTIGRTTKMTTNNEPTVSYRAQPQPQAGYHPPPIYGGGHPGGGYNYTGYSNTYPQQPMFPPVEGGMAYPSLPMHASNPPNTNLSACPPPSMVPSATKVVGVPPPAVYAPLAPAPPQPYS</sequence>
<feature type="disulfide bond" evidence="2">
    <location>
        <begin position="40"/>
        <end position="58"/>
    </location>
</feature>
<dbReference type="Pfam" id="PF00057">
    <property type="entry name" value="Ldl_recept_a"/>
    <property type="match status" value="1"/>
</dbReference>
<dbReference type="InterPro" id="IPR036055">
    <property type="entry name" value="LDL_receptor-like_sf"/>
</dbReference>
<keyword evidence="5" id="KW-1185">Reference proteome</keyword>
<dbReference type="PANTHER" id="PTHR24652">
    <property type="entry name" value="LOW-DENSITY LIPOPROTEIN RECEPTOR CLASS A DOMAIN-CONTAINING PROTEIN 2"/>
    <property type="match status" value="1"/>
</dbReference>